<dbReference type="InterPro" id="IPR013149">
    <property type="entry name" value="ADH-like_C"/>
</dbReference>
<sequence>MSNEMKALVKSRPEAGLWMEHVPVPEPGPNDVLIKVRKSAICGTDVHIWKWDEWSARTVPVPMVVGHEFCGEIVDCGSAAVKFCIGQRVSGEGHVVCGTCRNCRAGRGHLCRNTQGVGVNRPGSFAEYLCIPEDNVVPIPDDIPDEIAAIFDPFGNAVHTALSFDLVGEDVLVTGAGPIGIMGALVAQKVGARKVVITDISPYRIELAKRMGVQHVVNAGEESLKDVMARLGMTEGFDVGLEMSGAAPAMRDMIDKMNNGGKIALLGIAPTQFAVDWNKIIFKMLNVKGIYGREIFETWYKMIALVQSGLDLTDLITHRISIDDFETGFAAMISGEAGKVVMDWT</sequence>
<dbReference type="PANTHER" id="PTHR43401:SF2">
    <property type="entry name" value="L-THREONINE 3-DEHYDROGENASE"/>
    <property type="match status" value="1"/>
</dbReference>
<dbReference type="HAMAP" id="MF_00627">
    <property type="entry name" value="Thr_dehydrog"/>
    <property type="match status" value="1"/>
</dbReference>
<dbReference type="NCBIfam" id="TIGR00692">
    <property type="entry name" value="tdh"/>
    <property type="match status" value="1"/>
</dbReference>
<dbReference type="GO" id="GO:0008743">
    <property type="term" value="F:L-threonine 3-dehydrogenase activity"/>
    <property type="evidence" value="ECO:0007669"/>
    <property type="project" value="UniProtKB-UniRule"/>
</dbReference>
<feature type="binding site" evidence="6">
    <location>
        <position position="103"/>
    </location>
    <ligand>
        <name>Zn(2+)</name>
        <dbReference type="ChEBI" id="CHEBI:29105"/>
        <label>2</label>
    </ligand>
</feature>
<evidence type="ECO:0000256" key="2">
    <source>
        <dbReference type="ARBA" id="ARBA00022723"/>
    </source>
</evidence>
<protein>
    <recommendedName>
        <fullName evidence="6 7">L-threonine 3-dehydrogenase</fullName>
        <shortName evidence="6">TDH</shortName>
        <ecNumber evidence="6 7">1.1.1.103</ecNumber>
    </recommendedName>
</protein>
<evidence type="ECO:0000256" key="1">
    <source>
        <dbReference type="ARBA" id="ARBA00022490"/>
    </source>
</evidence>
<dbReference type="PANTHER" id="PTHR43401">
    <property type="entry name" value="L-THREONINE 3-DEHYDROGENASE"/>
    <property type="match status" value="1"/>
</dbReference>
<dbReference type="EC" id="1.1.1.103" evidence="6 7"/>
<dbReference type="EMBL" id="FZQB01000012">
    <property type="protein sequence ID" value="SNT75595.1"/>
    <property type="molecule type" value="Genomic_DNA"/>
</dbReference>
<dbReference type="Pfam" id="PF08240">
    <property type="entry name" value="ADH_N"/>
    <property type="match status" value="1"/>
</dbReference>
<keyword evidence="5 6" id="KW-0520">NAD</keyword>
<keyword evidence="2 6" id="KW-0479">Metal-binding</keyword>
<feature type="binding site" evidence="6">
    <location>
        <position position="42"/>
    </location>
    <ligand>
        <name>Zn(2+)</name>
        <dbReference type="ChEBI" id="CHEBI:29105"/>
        <label>1</label>
        <note>catalytic</note>
    </ligand>
</feature>
<gene>
    <name evidence="6" type="primary">tdh</name>
    <name evidence="9" type="ORF">SAMN05444959_11216</name>
</gene>
<evidence type="ECO:0000313" key="10">
    <source>
        <dbReference type="Proteomes" id="UP000198307"/>
    </source>
</evidence>
<comment type="catalytic activity">
    <reaction evidence="6">
        <text>L-threonine + NAD(+) = (2S)-2-amino-3-oxobutanoate + NADH + H(+)</text>
        <dbReference type="Rhea" id="RHEA:13161"/>
        <dbReference type="ChEBI" id="CHEBI:15378"/>
        <dbReference type="ChEBI" id="CHEBI:57540"/>
        <dbReference type="ChEBI" id="CHEBI:57926"/>
        <dbReference type="ChEBI" id="CHEBI:57945"/>
        <dbReference type="ChEBI" id="CHEBI:78948"/>
        <dbReference type="EC" id="1.1.1.103"/>
    </reaction>
</comment>
<comment type="subcellular location">
    <subcellularLocation>
        <location evidence="6">Cytoplasm</location>
    </subcellularLocation>
</comment>
<dbReference type="RefSeq" id="WP_089345124.1">
    <property type="nucleotide sequence ID" value="NZ_CP067130.1"/>
</dbReference>
<dbReference type="Pfam" id="PF00107">
    <property type="entry name" value="ADH_zinc_N"/>
    <property type="match status" value="1"/>
</dbReference>
<dbReference type="SUPFAM" id="SSF51735">
    <property type="entry name" value="NAD(P)-binding Rossmann-fold domains"/>
    <property type="match status" value="1"/>
</dbReference>
<feature type="binding site" evidence="6">
    <location>
        <begin position="266"/>
        <end position="268"/>
    </location>
    <ligand>
        <name>NAD(+)</name>
        <dbReference type="ChEBI" id="CHEBI:57540"/>
    </ligand>
</feature>
<dbReference type="AlphaFoldDB" id="A0A239PZC1"/>
<dbReference type="SMART" id="SM00829">
    <property type="entry name" value="PKS_ER"/>
    <property type="match status" value="1"/>
</dbReference>
<dbReference type="Gene3D" id="3.40.50.720">
    <property type="entry name" value="NAD(P)-binding Rossmann-like Domain"/>
    <property type="match status" value="1"/>
</dbReference>
<feature type="binding site" evidence="6">
    <location>
        <position position="100"/>
    </location>
    <ligand>
        <name>Zn(2+)</name>
        <dbReference type="ChEBI" id="CHEBI:29105"/>
        <label>2</label>
    </ligand>
</feature>
<feature type="binding site" evidence="6">
    <location>
        <position position="111"/>
    </location>
    <ligand>
        <name>Zn(2+)</name>
        <dbReference type="ChEBI" id="CHEBI:29105"/>
        <label>2</label>
    </ligand>
</feature>
<feature type="binding site" evidence="6">
    <location>
        <begin position="290"/>
        <end position="291"/>
    </location>
    <ligand>
        <name>NAD(+)</name>
        <dbReference type="ChEBI" id="CHEBI:57540"/>
    </ligand>
</feature>
<feature type="binding site" evidence="6">
    <location>
        <position position="199"/>
    </location>
    <ligand>
        <name>NAD(+)</name>
        <dbReference type="ChEBI" id="CHEBI:57540"/>
    </ligand>
</feature>
<keyword evidence="4 6" id="KW-0560">Oxidoreductase</keyword>
<feature type="active site" description="Charge relay system" evidence="6">
    <location>
        <position position="47"/>
    </location>
</feature>
<comment type="cofactor">
    <cofactor evidence="6">
        <name>Zn(2+)</name>
        <dbReference type="ChEBI" id="CHEBI:29105"/>
    </cofactor>
    <text evidence="6">Binds 2 Zn(2+) ions per subunit.</text>
</comment>
<organism evidence="9 10">
    <name type="scientific">Paracoccus seriniphilus</name>
    <dbReference type="NCBI Taxonomy" id="184748"/>
    <lineage>
        <taxon>Bacteria</taxon>
        <taxon>Pseudomonadati</taxon>
        <taxon>Pseudomonadota</taxon>
        <taxon>Alphaproteobacteria</taxon>
        <taxon>Rhodobacterales</taxon>
        <taxon>Paracoccaceae</taxon>
        <taxon>Paracoccus</taxon>
    </lineage>
</organism>
<dbReference type="GO" id="GO:0008270">
    <property type="term" value="F:zinc ion binding"/>
    <property type="evidence" value="ECO:0007669"/>
    <property type="project" value="UniProtKB-UniRule"/>
</dbReference>
<feature type="binding site" evidence="6">
    <location>
        <position position="179"/>
    </location>
    <ligand>
        <name>NAD(+)</name>
        <dbReference type="ChEBI" id="CHEBI:57540"/>
    </ligand>
</feature>
<dbReference type="Gene3D" id="3.90.180.10">
    <property type="entry name" value="Medium-chain alcohol dehydrogenases, catalytic domain"/>
    <property type="match status" value="1"/>
</dbReference>
<dbReference type="InterPro" id="IPR011032">
    <property type="entry name" value="GroES-like_sf"/>
</dbReference>
<dbReference type="InterPro" id="IPR004627">
    <property type="entry name" value="L-Threonine_3-DHase"/>
</dbReference>
<dbReference type="Proteomes" id="UP000198307">
    <property type="component" value="Unassembled WGS sequence"/>
</dbReference>
<keyword evidence="10" id="KW-1185">Reference proteome</keyword>
<proteinExistence type="inferred from homology"/>
<evidence type="ECO:0000256" key="5">
    <source>
        <dbReference type="ARBA" id="ARBA00023027"/>
    </source>
</evidence>
<feature type="binding site" evidence="6">
    <location>
        <position position="68"/>
    </location>
    <ligand>
        <name>Zn(2+)</name>
        <dbReference type="ChEBI" id="CHEBI:29105"/>
        <label>1</label>
        <note>catalytic</note>
    </ligand>
</feature>
<dbReference type="UniPathway" id="UPA00046">
    <property type="reaction ID" value="UER00505"/>
</dbReference>
<evidence type="ECO:0000259" key="8">
    <source>
        <dbReference type="SMART" id="SM00829"/>
    </source>
</evidence>
<feature type="binding site" evidence="6">
    <location>
        <position position="67"/>
    </location>
    <ligand>
        <name>Zn(2+)</name>
        <dbReference type="ChEBI" id="CHEBI:29105"/>
        <label>1</label>
        <note>catalytic</note>
    </ligand>
</feature>
<comment type="function">
    <text evidence="6">Catalyzes the NAD(+)-dependent oxidation of L-threonine to 2-amino-3-ketobutyrate.</text>
</comment>
<feature type="binding site" evidence="6">
    <location>
        <position position="204"/>
    </location>
    <ligand>
        <name>NAD(+)</name>
        <dbReference type="ChEBI" id="CHEBI:57540"/>
    </ligand>
</feature>
<comment type="similarity">
    <text evidence="6">Belongs to the zinc-containing alcohol dehydrogenase family.</text>
</comment>
<dbReference type="PROSITE" id="PS00059">
    <property type="entry name" value="ADH_ZINC"/>
    <property type="match status" value="1"/>
</dbReference>
<evidence type="ECO:0000313" key="9">
    <source>
        <dbReference type="EMBL" id="SNT75595.1"/>
    </source>
</evidence>
<reference evidence="9 10" key="1">
    <citation type="submission" date="2017-07" db="EMBL/GenBank/DDBJ databases">
        <authorList>
            <person name="Sun Z.S."/>
            <person name="Albrecht U."/>
            <person name="Echele G."/>
            <person name="Lee C.C."/>
        </authorList>
    </citation>
    <scope>NUCLEOTIDE SEQUENCE [LARGE SCALE GENOMIC DNA]</scope>
    <source>
        <strain evidence="9 10">DSM 14827</strain>
    </source>
</reference>
<evidence type="ECO:0000256" key="7">
    <source>
        <dbReference type="NCBIfam" id="TIGR00692"/>
    </source>
</evidence>
<feature type="site" description="Important for catalytic activity for the proton relay mechanism but does not participate directly in the coordination of zinc atom" evidence="6">
    <location>
        <position position="152"/>
    </location>
</feature>
<dbReference type="InterPro" id="IPR020843">
    <property type="entry name" value="ER"/>
</dbReference>
<dbReference type="SUPFAM" id="SSF50129">
    <property type="entry name" value="GroES-like"/>
    <property type="match status" value="1"/>
</dbReference>
<feature type="domain" description="Enoyl reductase (ER)" evidence="8">
    <location>
        <begin position="16"/>
        <end position="342"/>
    </location>
</feature>
<feature type="active site" description="Charge relay system" evidence="6">
    <location>
        <position position="44"/>
    </location>
</feature>
<dbReference type="NCBIfam" id="NF003808">
    <property type="entry name" value="PRK05396.1"/>
    <property type="match status" value="1"/>
</dbReference>
<dbReference type="OrthoDB" id="9809185at2"/>
<comment type="pathway">
    <text evidence="6">Amino-acid degradation; L-threonine degradation via oxydo-reductase pathway; glycine from L-threonine: step 1/2.</text>
</comment>
<feature type="binding site" evidence="6">
    <location>
        <position position="97"/>
    </location>
    <ligand>
        <name>Zn(2+)</name>
        <dbReference type="ChEBI" id="CHEBI:29105"/>
        <label>2</label>
    </ligand>
</feature>
<comment type="subunit">
    <text evidence="6">Homotetramer.</text>
</comment>
<keyword evidence="1 6" id="KW-0963">Cytoplasm</keyword>
<evidence type="ECO:0000256" key="4">
    <source>
        <dbReference type="ARBA" id="ARBA00023002"/>
    </source>
</evidence>
<dbReference type="InterPro" id="IPR050129">
    <property type="entry name" value="Zn_alcohol_dh"/>
</dbReference>
<dbReference type="InterPro" id="IPR013154">
    <property type="entry name" value="ADH-like_N"/>
</dbReference>
<name>A0A239PZC1_9RHOB</name>
<evidence type="ECO:0000256" key="3">
    <source>
        <dbReference type="ARBA" id="ARBA00022833"/>
    </source>
</evidence>
<keyword evidence="3 6" id="KW-0862">Zinc</keyword>
<dbReference type="InterPro" id="IPR036291">
    <property type="entry name" value="NAD(P)-bd_dom_sf"/>
</dbReference>
<accession>A0A239PZC1</accession>
<evidence type="ECO:0000256" key="6">
    <source>
        <dbReference type="HAMAP-Rule" id="MF_00627"/>
    </source>
</evidence>
<dbReference type="InterPro" id="IPR002328">
    <property type="entry name" value="ADH_Zn_CS"/>
</dbReference>
<dbReference type="GO" id="GO:0019518">
    <property type="term" value="P:L-threonine catabolic process to glycine"/>
    <property type="evidence" value="ECO:0007669"/>
    <property type="project" value="UniProtKB-UniPathway"/>
</dbReference>
<dbReference type="GO" id="GO:0005737">
    <property type="term" value="C:cytoplasm"/>
    <property type="evidence" value="ECO:0007669"/>
    <property type="project" value="UniProtKB-SubCell"/>
</dbReference>